<dbReference type="PANTHER" id="PTHR30595">
    <property type="entry name" value="GLPR-RELATED TRANSCRIPTIONAL REPRESSOR"/>
    <property type="match status" value="1"/>
</dbReference>
<dbReference type="AlphaFoldDB" id="A0A4U8YPX3"/>
<feature type="domain" description="Schlafen AlbA-2" evidence="2">
    <location>
        <begin position="390"/>
        <end position="519"/>
    </location>
</feature>
<dbReference type="Gene3D" id="3.30.950.30">
    <property type="entry name" value="Schlafen, AAA domain"/>
    <property type="match status" value="1"/>
</dbReference>
<dbReference type="PANTHER" id="PTHR30595:SF6">
    <property type="entry name" value="SCHLAFEN ALBA-2 DOMAIN-CONTAINING PROTEIN"/>
    <property type="match status" value="1"/>
</dbReference>
<evidence type="ECO:0000256" key="1">
    <source>
        <dbReference type="SAM" id="Phobius"/>
    </source>
</evidence>
<accession>A0A4U8YPX3</accession>
<dbReference type="Proteomes" id="UP000507962">
    <property type="component" value="Unassembled WGS sequence"/>
</dbReference>
<keyword evidence="1" id="KW-0472">Membrane</keyword>
<dbReference type="InterPro" id="IPR038461">
    <property type="entry name" value="Schlafen_AlbA_2_dom_sf"/>
</dbReference>
<dbReference type="RefSeq" id="WP_180142872.1">
    <property type="nucleotide sequence ID" value="NZ_CAADHO010000006.1"/>
</dbReference>
<evidence type="ECO:0000259" key="2">
    <source>
        <dbReference type="Pfam" id="PF04326"/>
    </source>
</evidence>
<evidence type="ECO:0000313" key="3">
    <source>
        <dbReference type="EMBL" id="VFQ45850.1"/>
    </source>
</evidence>
<sequence length="534" mass="60489">MIKTLLNPAGTRQRLLRDLIVVILLTTGAITAVTLIQGANIRKEIAQEHIRQNLRATSDAIFQFYDPVRSNALLIQKWGVAGIWQMDDIASITTKLIPMMENMPQVAAVKFGDTEGRSYLLTANENIWITRTVSPHRPKVITWKQWVNGQLIDTREEEKPYDVTNRFWYREGLSLTSDKQDDVTWLPPYMLDYIEVPGLSAVMAWTSEGEDPLTSVLALDVPVNDLFNQITETDVGPNGTAFLFDGDASVYHPVSGEERAETHQFFLHHTAVEAPDVREAMGAWHAKGKPSAAFTFTIDGKAYWAGVQPITADTKEFWIGVVVPQSDFLQKVLERRWGILFIGLIILGAGFVMAGFLTWKYRHQLRDMPNRVIRDDHFEDDVRRLITRGEGSSLEFKSTMRMNLKTEKNDKHIEIAWLKTVVAFMNSAGGIIVIGVDDDGQVVGTAPDGFESEDKCRLHFRNLMNQHIGLEFTQYLHLYIGVIDGHTVLVIECERADRPVFLLNKKEESFYVRSGPSSLSLTMRQMLKYLESGK</sequence>
<evidence type="ECO:0000313" key="4">
    <source>
        <dbReference type="Proteomes" id="UP000507962"/>
    </source>
</evidence>
<organism evidence="3 4">
    <name type="scientific">Desulfoluna butyratoxydans</name>
    <dbReference type="NCBI Taxonomy" id="231438"/>
    <lineage>
        <taxon>Bacteria</taxon>
        <taxon>Pseudomonadati</taxon>
        <taxon>Thermodesulfobacteriota</taxon>
        <taxon>Desulfobacteria</taxon>
        <taxon>Desulfobacterales</taxon>
        <taxon>Desulfolunaceae</taxon>
        <taxon>Desulfoluna</taxon>
    </lineage>
</organism>
<dbReference type="EMBL" id="CAADHO010000006">
    <property type="protein sequence ID" value="VFQ45850.1"/>
    <property type="molecule type" value="Genomic_DNA"/>
</dbReference>
<name>A0A4U8YPX3_9BACT</name>
<dbReference type="Gene3D" id="3.30.450.20">
    <property type="entry name" value="PAS domain"/>
    <property type="match status" value="1"/>
</dbReference>
<proteinExistence type="predicted"/>
<keyword evidence="4" id="KW-1185">Reference proteome</keyword>
<keyword evidence="1" id="KW-1133">Transmembrane helix</keyword>
<feature type="transmembrane region" description="Helical" evidence="1">
    <location>
        <begin position="337"/>
        <end position="359"/>
    </location>
</feature>
<dbReference type="InterPro" id="IPR007421">
    <property type="entry name" value="Schlafen_AlbA_2_dom"/>
</dbReference>
<reference evidence="3 4" key="1">
    <citation type="submission" date="2019-03" db="EMBL/GenBank/DDBJ databases">
        <authorList>
            <person name="Nijsse B."/>
        </authorList>
    </citation>
    <scope>NUCLEOTIDE SEQUENCE [LARGE SCALE GENOMIC DNA]</scope>
    <source>
        <strain evidence="3">Desulfoluna butyratoxydans MSL71</strain>
    </source>
</reference>
<protein>
    <submittedName>
        <fullName evidence="3">Schlafen aaa domain</fullName>
    </submittedName>
</protein>
<keyword evidence="1" id="KW-0812">Transmembrane</keyword>
<gene>
    <name evidence="3" type="ORF">MSL71_35120</name>
</gene>
<dbReference type="Pfam" id="PF04326">
    <property type="entry name" value="SLFN_AlbA_2"/>
    <property type="match status" value="1"/>
</dbReference>